<accession>A0A917R9B9</accession>
<proteinExistence type="predicted"/>
<organism evidence="1 2">
    <name type="scientific">Nocardia jinanensis</name>
    <dbReference type="NCBI Taxonomy" id="382504"/>
    <lineage>
        <taxon>Bacteria</taxon>
        <taxon>Bacillati</taxon>
        <taxon>Actinomycetota</taxon>
        <taxon>Actinomycetes</taxon>
        <taxon>Mycobacteriales</taxon>
        <taxon>Nocardiaceae</taxon>
        <taxon>Nocardia</taxon>
    </lineage>
</organism>
<evidence type="ECO:0000313" key="2">
    <source>
        <dbReference type="Proteomes" id="UP000638263"/>
    </source>
</evidence>
<dbReference type="AlphaFoldDB" id="A0A917R9B9"/>
<reference evidence="1" key="2">
    <citation type="submission" date="2020-09" db="EMBL/GenBank/DDBJ databases">
        <authorList>
            <person name="Sun Q."/>
            <person name="Zhou Y."/>
        </authorList>
    </citation>
    <scope>NUCLEOTIDE SEQUENCE</scope>
    <source>
        <strain evidence="1">CGMCC 4.3508</strain>
    </source>
</reference>
<dbReference type="Proteomes" id="UP000638263">
    <property type="component" value="Unassembled WGS sequence"/>
</dbReference>
<reference evidence="1" key="1">
    <citation type="journal article" date="2014" name="Int. J. Syst. Evol. Microbiol.">
        <title>Complete genome sequence of Corynebacterium casei LMG S-19264T (=DSM 44701T), isolated from a smear-ripened cheese.</title>
        <authorList>
            <consortium name="US DOE Joint Genome Institute (JGI-PGF)"/>
            <person name="Walter F."/>
            <person name="Albersmeier A."/>
            <person name="Kalinowski J."/>
            <person name="Ruckert C."/>
        </authorList>
    </citation>
    <scope>NUCLEOTIDE SEQUENCE</scope>
    <source>
        <strain evidence="1">CGMCC 4.3508</strain>
    </source>
</reference>
<comment type="caution">
    <text evidence="1">The sequence shown here is derived from an EMBL/GenBank/DDBJ whole genome shotgun (WGS) entry which is preliminary data.</text>
</comment>
<keyword evidence="2" id="KW-1185">Reference proteome</keyword>
<protein>
    <submittedName>
        <fullName evidence="1">Uncharacterized protein</fullName>
    </submittedName>
</protein>
<dbReference type="EMBL" id="BMMH01000001">
    <property type="protein sequence ID" value="GGK96607.1"/>
    <property type="molecule type" value="Genomic_DNA"/>
</dbReference>
<name>A0A917R9B9_9NOCA</name>
<gene>
    <name evidence="1" type="ORF">GCM10011588_08850</name>
</gene>
<evidence type="ECO:0000313" key="1">
    <source>
        <dbReference type="EMBL" id="GGK96607.1"/>
    </source>
</evidence>
<sequence>MLGVKPGNGIAEGKGVGCHGGRAEMPGGAAVAVRAGTIAAGAADDADLPAVCGAAAETP</sequence>